<sequence>MKKAYRVKDNREFQHIFKHGKSFANRQLVLYYLEKPEQKHFRVGLSVGTKIGNAVKRNQIKRYLRQAFLELEDDIKDTYDMIVIARQPTKNMTFHEIKNSLLHLLRKKKLLKKK</sequence>
<keyword evidence="2 7" id="KW-0819">tRNA processing</keyword>
<proteinExistence type="inferred from homology"/>
<dbReference type="GO" id="GO:0030677">
    <property type="term" value="C:ribonuclease P complex"/>
    <property type="evidence" value="ECO:0007669"/>
    <property type="project" value="TreeGrafter"/>
</dbReference>
<dbReference type="AlphaFoldDB" id="A0A511UZP4"/>
<dbReference type="Pfam" id="PF00825">
    <property type="entry name" value="Ribonuclease_P"/>
    <property type="match status" value="1"/>
</dbReference>
<keyword evidence="5 7" id="KW-0378">Hydrolase</keyword>
<dbReference type="GO" id="GO:0004526">
    <property type="term" value="F:ribonuclease P activity"/>
    <property type="evidence" value="ECO:0007669"/>
    <property type="project" value="UniProtKB-UniRule"/>
</dbReference>
<reference evidence="9 10" key="1">
    <citation type="submission" date="2019-07" db="EMBL/GenBank/DDBJ databases">
        <title>Whole genome shotgun sequence of Cerasibacillus quisquiliarum NBRC 102429.</title>
        <authorList>
            <person name="Hosoyama A."/>
            <person name="Uohara A."/>
            <person name="Ohji S."/>
            <person name="Ichikawa N."/>
        </authorList>
    </citation>
    <scope>NUCLEOTIDE SEQUENCE [LARGE SCALE GENOMIC DNA]</scope>
    <source>
        <strain evidence="9 10">NBRC 102429</strain>
    </source>
</reference>
<evidence type="ECO:0000313" key="10">
    <source>
        <dbReference type="Proteomes" id="UP000321491"/>
    </source>
</evidence>
<dbReference type="HAMAP" id="MF_00227">
    <property type="entry name" value="RNase_P"/>
    <property type="match status" value="1"/>
</dbReference>
<comment type="caution">
    <text evidence="9">The sequence shown here is derived from an EMBL/GenBank/DDBJ whole genome shotgun (WGS) entry which is preliminary data.</text>
</comment>
<evidence type="ECO:0000256" key="7">
    <source>
        <dbReference type="HAMAP-Rule" id="MF_00227"/>
    </source>
</evidence>
<dbReference type="GO" id="GO:0000049">
    <property type="term" value="F:tRNA binding"/>
    <property type="evidence" value="ECO:0007669"/>
    <property type="project" value="UniProtKB-UniRule"/>
</dbReference>
<dbReference type="InterPro" id="IPR000100">
    <property type="entry name" value="RNase_P"/>
</dbReference>
<dbReference type="InterPro" id="IPR020539">
    <property type="entry name" value="RNase_P_CS"/>
</dbReference>
<dbReference type="PANTHER" id="PTHR33992:SF1">
    <property type="entry name" value="RIBONUCLEASE P PROTEIN COMPONENT"/>
    <property type="match status" value="1"/>
</dbReference>
<evidence type="ECO:0000256" key="6">
    <source>
        <dbReference type="ARBA" id="ARBA00022884"/>
    </source>
</evidence>
<dbReference type="Gene3D" id="3.30.230.10">
    <property type="match status" value="1"/>
</dbReference>
<dbReference type="SUPFAM" id="SSF54211">
    <property type="entry name" value="Ribosomal protein S5 domain 2-like"/>
    <property type="match status" value="1"/>
</dbReference>
<dbReference type="InterPro" id="IPR014721">
    <property type="entry name" value="Ribsml_uS5_D2-typ_fold_subgr"/>
</dbReference>
<dbReference type="PROSITE" id="PS00648">
    <property type="entry name" value="RIBONUCLEASE_P"/>
    <property type="match status" value="1"/>
</dbReference>
<organism evidence="9 10">
    <name type="scientific">Cerasibacillus quisquiliarum</name>
    <dbReference type="NCBI Taxonomy" id="227865"/>
    <lineage>
        <taxon>Bacteria</taxon>
        <taxon>Bacillati</taxon>
        <taxon>Bacillota</taxon>
        <taxon>Bacilli</taxon>
        <taxon>Bacillales</taxon>
        <taxon>Bacillaceae</taxon>
        <taxon>Cerasibacillus</taxon>
    </lineage>
</organism>
<accession>A0A511UZP4</accession>
<keyword evidence="6 7" id="KW-0694">RNA-binding</keyword>
<keyword evidence="4 7" id="KW-0255">Endonuclease</keyword>
<evidence type="ECO:0000256" key="3">
    <source>
        <dbReference type="ARBA" id="ARBA00022722"/>
    </source>
</evidence>
<protein>
    <recommendedName>
        <fullName evidence="7 8">Ribonuclease P protein component</fullName>
        <shortName evidence="7">RNase P protein</shortName>
        <shortName evidence="7">RNaseP protein</shortName>
        <ecNumber evidence="7 8">3.1.26.5</ecNumber>
    </recommendedName>
    <alternativeName>
        <fullName evidence="7">Protein C5</fullName>
    </alternativeName>
</protein>
<dbReference type="EMBL" id="BJXW01000013">
    <property type="protein sequence ID" value="GEN31231.1"/>
    <property type="molecule type" value="Genomic_DNA"/>
</dbReference>
<evidence type="ECO:0000256" key="1">
    <source>
        <dbReference type="ARBA" id="ARBA00002663"/>
    </source>
</evidence>
<evidence type="ECO:0000256" key="4">
    <source>
        <dbReference type="ARBA" id="ARBA00022759"/>
    </source>
</evidence>
<evidence type="ECO:0000256" key="5">
    <source>
        <dbReference type="ARBA" id="ARBA00022801"/>
    </source>
</evidence>
<dbReference type="InterPro" id="IPR020568">
    <property type="entry name" value="Ribosomal_Su5_D2-typ_SF"/>
</dbReference>
<dbReference type="NCBIfam" id="TIGR00188">
    <property type="entry name" value="rnpA"/>
    <property type="match status" value="1"/>
</dbReference>
<comment type="subunit">
    <text evidence="7">Consists of a catalytic RNA component (M1 or rnpB) and a protein subunit.</text>
</comment>
<comment type="function">
    <text evidence="1 7">RNaseP catalyzes the removal of the 5'-leader sequence from pre-tRNA to produce the mature 5'-terminus. It can also cleave other RNA substrates such as 4.5S RNA. The protein component plays an auxiliary but essential role in vivo by binding to the 5'-leader sequence and broadening the substrate specificity of the ribozyme.</text>
</comment>
<dbReference type="PANTHER" id="PTHR33992">
    <property type="entry name" value="RIBONUCLEASE P PROTEIN COMPONENT"/>
    <property type="match status" value="1"/>
</dbReference>
<comment type="catalytic activity">
    <reaction evidence="7">
        <text>Endonucleolytic cleavage of RNA, removing 5'-extranucleotides from tRNA precursor.</text>
        <dbReference type="EC" id="3.1.26.5"/>
    </reaction>
</comment>
<name>A0A511UZP4_9BACI</name>
<dbReference type="OrthoDB" id="9810867at2"/>
<comment type="similarity">
    <text evidence="7">Belongs to the RnpA family.</text>
</comment>
<dbReference type="GO" id="GO:0001682">
    <property type="term" value="P:tRNA 5'-leader removal"/>
    <property type="evidence" value="ECO:0007669"/>
    <property type="project" value="UniProtKB-UniRule"/>
</dbReference>
<dbReference type="RefSeq" id="WP_146937222.1">
    <property type="nucleotide sequence ID" value="NZ_BJXW01000013.1"/>
</dbReference>
<dbReference type="Proteomes" id="UP000321491">
    <property type="component" value="Unassembled WGS sequence"/>
</dbReference>
<evidence type="ECO:0000256" key="2">
    <source>
        <dbReference type="ARBA" id="ARBA00022694"/>
    </source>
</evidence>
<keyword evidence="10" id="KW-1185">Reference proteome</keyword>
<dbReference type="GO" id="GO:0042781">
    <property type="term" value="F:3'-tRNA processing endoribonuclease activity"/>
    <property type="evidence" value="ECO:0007669"/>
    <property type="project" value="TreeGrafter"/>
</dbReference>
<dbReference type="EC" id="3.1.26.5" evidence="7 8"/>
<evidence type="ECO:0000256" key="8">
    <source>
        <dbReference type="NCBIfam" id="TIGR00188"/>
    </source>
</evidence>
<keyword evidence="3 7" id="KW-0540">Nuclease</keyword>
<evidence type="ECO:0000313" key="9">
    <source>
        <dbReference type="EMBL" id="GEN31231.1"/>
    </source>
</evidence>
<dbReference type="FunFam" id="3.30.230.10:FF:000021">
    <property type="entry name" value="Ribonuclease P protein component"/>
    <property type="match status" value="1"/>
</dbReference>
<gene>
    <name evidence="7 9" type="primary">rnpA</name>
    <name evidence="9" type="ORF">CQU01_14690</name>
</gene>